<feature type="domain" description="OmpR/PhoB-type" evidence="9">
    <location>
        <begin position="119"/>
        <end position="217"/>
    </location>
</feature>
<evidence type="ECO:0000313" key="10">
    <source>
        <dbReference type="EMBL" id="OIN10456.1"/>
    </source>
</evidence>
<name>A0A1J4QGJ4_9GAMM</name>
<dbReference type="CDD" id="cd00383">
    <property type="entry name" value="trans_reg_C"/>
    <property type="match status" value="1"/>
</dbReference>
<evidence type="ECO:0000256" key="3">
    <source>
        <dbReference type="ARBA" id="ARBA00023015"/>
    </source>
</evidence>
<keyword evidence="2" id="KW-0902">Two-component regulatory system</keyword>
<keyword evidence="11" id="KW-1185">Reference proteome</keyword>
<dbReference type="PANTHER" id="PTHR48111:SF1">
    <property type="entry name" value="TWO-COMPONENT RESPONSE REGULATOR ORR33"/>
    <property type="match status" value="1"/>
</dbReference>
<protein>
    <recommendedName>
        <fullName evidence="12">DNA-binding response regulator</fullName>
    </recommendedName>
</protein>
<dbReference type="InterPro" id="IPR011006">
    <property type="entry name" value="CheY-like_superfamily"/>
</dbReference>
<dbReference type="EMBL" id="MDKE01000015">
    <property type="protein sequence ID" value="OIN10456.1"/>
    <property type="molecule type" value="Genomic_DNA"/>
</dbReference>
<comment type="caution">
    <text evidence="10">The sequence shown here is derived from an EMBL/GenBank/DDBJ whole genome shotgun (WGS) entry which is preliminary data.</text>
</comment>
<evidence type="ECO:0000256" key="2">
    <source>
        <dbReference type="ARBA" id="ARBA00023012"/>
    </source>
</evidence>
<dbReference type="PROSITE" id="PS51755">
    <property type="entry name" value="OMPR_PHOB"/>
    <property type="match status" value="1"/>
</dbReference>
<feature type="DNA-binding region" description="OmpR/PhoB-type" evidence="7">
    <location>
        <begin position="119"/>
        <end position="217"/>
    </location>
</feature>
<dbReference type="AlphaFoldDB" id="A0A1J4QGJ4"/>
<dbReference type="Gene3D" id="3.40.50.2300">
    <property type="match status" value="1"/>
</dbReference>
<dbReference type="InterPro" id="IPR001867">
    <property type="entry name" value="OmpR/PhoB-type_DNA-bd"/>
</dbReference>
<reference evidence="10 11" key="1">
    <citation type="submission" date="2016-07" db="EMBL/GenBank/DDBJ databases">
        <title>Draft Genome Sequence of Oceanisphaera psychrotolerans, isolated from coastal sediment samples.</title>
        <authorList>
            <person name="Zhuo S."/>
            <person name="Ruan Z."/>
        </authorList>
    </citation>
    <scope>NUCLEOTIDE SEQUENCE [LARGE SCALE GENOMIC DNA]</scope>
    <source>
        <strain evidence="10 11">LAM-WHM-ZC</strain>
    </source>
</reference>
<organism evidence="10 11">
    <name type="scientific">Oceanisphaera psychrotolerans</name>
    <dbReference type="NCBI Taxonomy" id="1414654"/>
    <lineage>
        <taxon>Bacteria</taxon>
        <taxon>Pseudomonadati</taxon>
        <taxon>Pseudomonadota</taxon>
        <taxon>Gammaproteobacteria</taxon>
        <taxon>Aeromonadales</taxon>
        <taxon>Aeromonadaceae</taxon>
        <taxon>Oceanisphaera</taxon>
    </lineage>
</organism>
<dbReference type="GO" id="GO:0006355">
    <property type="term" value="P:regulation of DNA-templated transcription"/>
    <property type="evidence" value="ECO:0007669"/>
    <property type="project" value="InterPro"/>
</dbReference>
<evidence type="ECO:0008006" key="12">
    <source>
        <dbReference type="Google" id="ProtNLM"/>
    </source>
</evidence>
<sequence length="217" mass="24513">MAEEDAFFRALGERLQQADHPFLCCSAVDAQTWLERQAPLLVVLCLPEGEAGPALIAQWRQRTDRPLLAIEATGTAAGRIAALSRGADDVLSAPADAEECLWRIQALLRRYPRGPDHPARMLRVDSLCLDRLQMRVKVGQAEVALTPIQFRLLWTLVAHRERVLDKPFLYRQVLEKPFSTDDRSLDMHLSRVRRKLTQAGLAPDRLKTVHGQGYGFR</sequence>
<keyword evidence="5" id="KW-0804">Transcription</keyword>
<dbReference type="SUPFAM" id="SSF52172">
    <property type="entry name" value="CheY-like"/>
    <property type="match status" value="1"/>
</dbReference>
<dbReference type="InterPro" id="IPR039420">
    <property type="entry name" value="WalR-like"/>
</dbReference>
<dbReference type="Proteomes" id="UP000243073">
    <property type="component" value="Unassembled WGS sequence"/>
</dbReference>
<dbReference type="GO" id="GO:0032993">
    <property type="term" value="C:protein-DNA complex"/>
    <property type="evidence" value="ECO:0007669"/>
    <property type="project" value="TreeGrafter"/>
</dbReference>
<dbReference type="GO" id="GO:0000976">
    <property type="term" value="F:transcription cis-regulatory region binding"/>
    <property type="evidence" value="ECO:0007669"/>
    <property type="project" value="TreeGrafter"/>
</dbReference>
<dbReference type="SUPFAM" id="SSF46894">
    <property type="entry name" value="C-terminal effector domain of the bipartite response regulators"/>
    <property type="match status" value="1"/>
</dbReference>
<evidence type="ECO:0000259" key="9">
    <source>
        <dbReference type="PROSITE" id="PS51755"/>
    </source>
</evidence>
<dbReference type="GO" id="GO:0000156">
    <property type="term" value="F:phosphorelay response regulator activity"/>
    <property type="evidence" value="ECO:0007669"/>
    <property type="project" value="TreeGrafter"/>
</dbReference>
<dbReference type="GO" id="GO:0005829">
    <property type="term" value="C:cytosol"/>
    <property type="evidence" value="ECO:0007669"/>
    <property type="project" value="TreeGrafter"/>
</dbReference>
<comment type="caution">
    <text evidence="6">Lacks conserved residue(s) required for the propagation of feature annotation.</text>
</comment>
<dbReference type="PROSITE" id="PS50110">
    <property type="entry name" value="RESPONSE_REGULATORY"/>
    <property type="match status" value="1"/>
</dbReference>
<evidence type="ECO:0000313" key="11">
    <source>
        <dbReference type="Proteomes" id="UP000243073"/>
    </source>
</evidence>
<keyword evidence="3" id="KW-0805">Transcription regulation</keyword>
<dbReference type="PANTHER" id="PTHR48111">
    <property type="entry name" value="REGULATOR OF RPOS"/>
    <property type="match status" value="1"/>
</dbReference>
<evidence type="ECO:0000259" key="8">
    <source>
        <dbReference type="PROSITE" id="PS50110"/>
    </source>
</evidence>
<accession>A0A1J4QGJ4</accession>
<evidence type="ECO:0000256" key="1">
    <source>
        <dbReference type="ARBA" id="ARBA00022553"/>
    </source>
</evidence>
<dbReference type="InterPro" id="IPR036388">
    <property type="entry name" value="WH-like_DNA-bd_sf"/>
</dbReference>
<evidence type="ECO:0000256" key="5">
    <source>
        <dbReference type="ARBA" id="ARBA00023163"/>
    </source>
</evidence>
<keyword evidence="1" id="KW-0597">Phosphoprotein</keyword>
<evidence type="ECO:0000256" key="6">
    <source>
        <dbReference type="PROSITE-ProRule" id="PRU00169"/>
    </source>
</evidence>
<feature type="domain" description="Response regulatory" evidence="8">
    <location>
        <begin position="1"/>
        <end position="108"/>
    </location>
</feature>
<evidence type="ECO:0000256" key="7">
    <source>
        <dbReference type="PROSITE-ProRule" id="PRU01091"/>
    </source>
</evidence>
<proteinExistence type="predicted"/>
<dbReference type="SMART" id="SM00862">
    <property type="entry name" value="Trans_reg_C"/>
    <property type="match status" value="1"/>
</dbReference>
<keyword evidence="4 7" id="KW-0238">DNA-binding</keyword>
<dbReference type="Gene3D" id="1.10.10.10">
    <property type="entry name" value="Winged helix-like DNA-binding domain superfamily/Winged helix DNA-binding domain"/>
    <property type="match status" value="1"/>
</dbReference>
<evidence type="ECO:0000256" key="4">
    <source>
        <dbReference type="ARBA" id="ARBA00023125"/>
    </source>
</evidence>
<dbReference type="InterPro" id="IPR016032">
    <property type="entry name" value="Sig_transdc_resp-reg_C-effctor"/>
</dbReference>
<dbReference type="STRING" id="1414654.BFR47_12975"/>
<dbReference type="Pfam" id="PF00486">
    <property type="entry name" value="Trans_reg_C"/>
    <property type="match status" value="1"/>
</dbReference>
<dbReference type="InterPro" id="IPR001789">
    <property type="entry name" value="Sig_transdc_resp-reg_receiver"/>
</dbReference>
<gene>
    <name evidence="10" type="ORF">BFR47_12975</name>
</gene>